<feature type="non-terminal residue" evidence="1">
    <location>
        <position position="1"/>
    </location>
</feature>
<dbReference type="AlphaFoldDB" id="A0A232ESV8"/>
<dbReference type="Proteomes" id="UP000215335">
    <property type="component" value="Unassembled WGS sequence"/>
</dbReference>
<sequence length="106" mass="12403">PGQRIAALDQFYLVQQLERDRQLLDVSRSVIEASQTQNITKQFVISRLKGKARKSLESNTFQTLAELKKHLRDCFAPSRSYGYYLNEIQTASMRKGENVRRFFWTS</sequence>
<gene>
    <name evidence="1" type="ORF">TSAR_005599</name>
</gene>
<accession>A0A232ESV8</accession>
<dbReference type="EMBL" id="NNAY01002369">
    <property type="protein sequence ID" value="OXU21443.1"/>
    <property type="molecule type" value="Genomic_DNA"/>
</dbReference>
<comment type="caution">
    <text evidence="1">The sequence shown here is derived from an EMBL/GenBank/DDBJ whole genome shotgun (WGS) entry which is preliminary data.</text>
</comment>
<proteinExistence type="predicted"/>
<reference evidence="1 2" key="1">
    <citation type="journal article" date="2017" name="Curr. Biol.">
        <title>The Evolution of Venom by Co-option of Single-Copy Genes.</title>
        <authorList>
            <person name="Martinson E.O."/>
            <person name="Mrinalini"/>
            <person name="Kelkar Y.D."/>
            <person name="Chang C.H."/>
            <person name="Werren J.H."/>
        </authorList>
    </citation>
    <scope>NUCLEOTIDE SEQUENCE [LARGE SCALE GENOMIC DNA]</scope>
    <source>
        <strain evidence="1 2">Alberta</strain>
        <tissue evidence="1">Whole body</tissue>
    </source>
</reference>
<protein>
    <submittedName>
        <fullName evidence="1">Uncharacterized protein</fullName>
    </submittedName>
</protein>
<evidence type="ECO:0000313" key="2">
    <source>
        <dbReference type="Proteomes" id="UP000215335"/>
    </source>
</evidence>
<name>A0A232ESV8_9HYME</name>
<keyword evidence="2" id="KW-1185">Reference proteome</keyword>
<evidence type="ECO:0000313" key="1">
    <source>
        <dbReference type="EMBL" id="OXU21443.1"/>
    </source>
</evidence>
<organism evidence="1 2">
    <name type="scientific">Trichomalopsis sarcophagae</name>
    <dbReference type="NCBI Taxonomy" id="543379"/>
    <lineage>
        <taxon>Eukaryota</taxon>
        <taxon>Metazoa</taxon>
        <taxon>Ecdysozoa</taxon>
        <taxon>Arthropoda</taxon>
        <taxon>Hexapoda</taxon>
        <taxon>Insecta</taxon>
        <taxon>Pterygota</taxon>
        <taxon>Neoptera</taxon>
        <taxon>Endopterygota</taxon>
        <taxon>Hymenoptera</taxon>
        <taxon>Apocrita</taxon>
        <taxon>Proctotrupomorpha</taxon>
        <taxon>Chalcidoidea</taxon>
        <taxon>Pteromalidae</taxon>
        <taxon>Pteromalinae</taxon>
        <taxon>Trichomalopsis</taxon>
    </lineage>
</organism>